<feature type="transmembrane region" description="Helical" evidence="3">
    <location>
        <begin position="192"/>
        <end position="214"/>
    </location>
</feature>
<protein>
    <recommendedName>
        <fullName evidence="6">MFS transporter</fullName>
    </recommendedName>
</protein>
<dbReference type="EMBL" id="SRXU01000003">
    <property type="protein sequence ID" value="TGX43282.1"/>
    <property type="molecule type" value="Genomic_DNA"/>
</dbReference>
<feature type="transmembrane region" description="Helical" evidence="3">
    <location>
        <begin position="117"/>
        <end position="142"/>
    </location>
</feature>
<feature type="transmembrane region" description="Helical" evidence="3">
    <location>
        <begin position="59"/>
        <end position="80"/>
    </location>
</feature>
<evidence type="ECO:0008006" key="6">
    <source>
        <dbReference type="Google" id="ProtNLM"/>
    </source>
</evidence>
<feature type="region of interest" description="Disordered" evidence="2">
    <location>
        <begin position="456"/>
        <end position="500"/>
    </location>
</feature>
<sequence>MEIAPCSAGRRWTMIGAMKARLILFAFGDFAFNLYWQSIMLFLLFYYTDALGLPMTTAAAIYTAASIWDGIASFIAGEVTDRRPPKGGYGRVLILGSVPLGLACILTYAPLGTGPGGLALVVIGHLLFRTAYAALNVPYLAMGARISVDSRDRAFVAGARMLFGTLAWVVVARGTVPIGTWLGGGTAAAASYLWAAVLFAVLGTAILMLVGATYREDAVPAAPAPPSVRASIASLAANRAFVTLNLAMMAMIVAVTVLNKSVLYYFKYFLGSDAAGQSALAWMGVVSAVAVPLWMLLQRVLGTRALWFVAAALCMAGLTLFAAVHIDQPLAMQLFLVGMQAVIVGLHFAFWAMLPNTIEYGEQATGLRVEGAVFGAAALLQRVAIGLATMILGMGFDSAGYVANVEQSAATLAAMRWTIALVPLGALALSCLLMLLNPLGKGAHARIVKGLERGSRSSLENRGRWQAQPDGGGLSASEAPGERPPPSPSAPPPPLREGGF</sequence>
<feature type="transmembrane region" description="Helical" evidence="3">
    <location>
        <begin position="92"/>
        <end position="111"/>
    </location>
</feature>
<feature type="transmembrane region" description="Helical" evidence="3">
    <location>
        <begin position="21"/>
        <end position="47"/>
    </location>
</feature>
<dbReference type="SUPFAM" id="SSF103473">
    <property type="entry name" value="MFS general substrate transporter"/>
    <property type="match status" value="1"/>
</dbReference>
<dbReference type="GO" id="GO:0006814">
    <property type="term" value="P:sodium ion transport"/>
    <property type="evidence" value="ECO:0007669"/>
    <property type="project" value="InterPro"/>
</dbReference>
<dbReference type="GO" id="GO:0005886">
    <property type="term" value="C:plasma membrane"/>
    <property type="evidence" value="ECO:0007669"/>
    <property type="project" value="TreeGrafter"/>
</dbReference>
<organism evidence="4 5">
    <name type="scientific">Sphingomonas naasensis</name>
    <dbReference type="NCBI Taxonomy" id="1344951"/>
    <lineage>
        <taxon>Bacteria</taxon>
        <taxon>Pseudomonadati</taxon>
        <taxon>Pseudomonadota</taxon>
        <taxon>Alphaproteobacteria</taxon>
        <taxon>Sphingomonadales</taxon>
        <taxon>Sphingomonadaceae</taxon>
        <taxon>Sphingomonas</taxon>
    </lineage>
</organism>
<feature type="transmembrane region" description="Helical" evidence="3">
    <location>
        <begin position="304"/>
        <end position="324"/>
    </location>
</feature>
<dbReference type="NCBIfam" id="TIGR00792">
    <property type="entry name" value="gph"/>
    <property type="match status" value="1"/>
</dbReference>
<keyword evidence="3" id="KW-1133">Transmembrane helix</keyword>
<dbReference type="Pfam" id="PF13347">
    <property type="entry name" value="MFS_2"/>
    <property type="match status" value="1"/>
</dbReference>
<dbReference type="OrthoDB" id="9764596at2"/>
<keyword evidence="3" id="KW-0472">Membrane</keyword>
<feature type="transmembrane region" description="Helical" evidence="3">
    <location>
        <begin position="235"/>
        <end position="259"/>
    </location>
</feature>
<keyword evidence="5" id="KW-1185">Reference proteome</keyword>
<dbReference type="Gene3D" id="1.20.1250.20">
    <property type="entry name" value="MFS general substrate transporter like domains"/>
    <property type="match status" value="1"/>
</dbReference>
<evidence type="ECO:0000313" key="4">
    <source>
        <dbReference type="EMBL" id="TGX43282.1"/>
    </source>
</evidence>
<evidence type="ECO:0000256" key="3">
    <source>
        <dbReference type="SAM" id="Phobius"/>
    </source>
</evidence>
<dbReference type="GO" id="GO:0015293">
    <property type="term" value="F:symporter activity"/>
    <property type="evidence" value="ECO:0007669"/>
    <property type="project" value="InterPro"/>
</dbReference>
<dbReference type="InterPro" id="IPR001927">
    <property type="entry name" value="Na/Gal_symport"/>
</dbReference>
<reference evidence="4 5" key="1">
    <citation type="submission" date="2019-04" db="EMBL/GenBank/DDBJ databases">
        <title>Sphingomonas psychrotolerans sp. nov., isolated from soil in the Tianshan Mountains, Xinjiang, China.</title>
        <authorList>
            <person name="Luo Y."/>
            <person name="Sheng H."/>
        </authorList>
    </citation>
    <scope>NUCLEOTIDE SEQUENCE [LARGE SCALE GENOMIC DNA]</scope>
    <source>
        <strain evidence="4 5">KIS18-15</strain>
    </source>
</reference>
<evidence type="ECO:0000256" key="1">
    <source>
        <dbReference type="ARBA" id="ARBA00009617"/>
    </source>
</evidence>
<dbReference type="PANTHER" id="PTHR11328:SF24">
    <property type="entry name" value="MAJOR FACILITATOR SUPERFAMILY (MFS) PROFILE DOMAIN-CONTAINING PROTEIN"/>
    <property type="match status" value="1"/>
</dbReference>
<evidence type="ECO:0000313" key="5">
    <source>
        <dbReference type="Proteomes" id="UP000309848"/>
    </source>
</evidence>
<feature type="transmembrane region" description="Helical" evidence="3">
    <location>
        <begin position="414"/>
        <end position="436"/>
    </location>
</feature>
<gene>
    <name evidence="4" type="ORF">E5A74_08955</name>
</gene>
<dbReference type="PANTHER" id="PTHR11328">
    <property type="entry name" value="MAJOR FACILITATOR SUPERFAMILY DOMAIN-CONTAINING PROTEIN"/>
    <property type="match status" value="1"/>
</dbReference>
<feature type="compositionally biased region" description="Pro residues" evidence="2">
    <location>
        <begin position="482"/>
        <end position="500"/>
    </location>
</feature>
<feature type="transmembrane region" description="Helical" evidence="3">
    <location>
        <begin position="154"/>
        <end position="172"/>
    </location>
</feature>
<keyword evidence="3" id="KW-0812">Transmembrane</keyword>
<dbReference type="Proteomes" id="UP000309848">
    <property type="component" value="Unassembled WGS sequence"/>
</dbReference>
<proteinExistence type="inferred from homology"/>
<accession>A0A4V3QWN3</accession>
<feature type="transmembrane region" description="Helical" evidence="3">
    <location>
        <begin position="279"/>
        <end position="297"/>
    </location>
</feature>
<name>A0A4V3QWN3_9SPHN</name>
<dbReference type="InterPro" id="IPR036259">
    <property type="entry name" value="MFS_trans_sf"/>
</dbReference>
<comment type="similarity">
    <text evidence="1">Belongs to the sodium:galactoside symporter (TC 2.A.2) family.</text>
</comment>
<feature type="transmembrane region" description="Helical" evidence="3">
    <location>
        <begin position="330"/>
        <end position="351"/>
    </location>
</feature>
<dbReference type="AlphaFoldDB" id="A0A4V3QWN3"/>
<dbReference type="InterPro" id="IPR039672">
    <property type="entry name" value="MFS_2"/>
</dbReference>
<dbReference type="GO" id="GO:0008643">
    <property type="term" value="P:carbohydrate transport"/>
    <property type="evidence" value="ECO:0007669"/>
    <property type="project" value="InterPro"/>
</dbReference>
<comment type="caution">
    <text evidence="4">The sequence shown here is derived from an EMBL/GenBank/DDBJ whole genome shotgun (WGS) entry which is preliminary data.</text>
</comment>
<evidence type="ECO:0000256" key="2">
    <source>
        <dbReference type="SAM" id="MobiDB-lite"/>
    </source>
</evidence>
<feature type="transmembrane region" description="Helical" evidence="3">
    <location>
        <begin position="372"/>
        <end position="394"/>
    </location>
</feature>